<evidence type="ECO:0000313" key="10">
    <source>
        <dbReference type="Proteomes" id="UP000287857"/>
    </source>
</evidence>
<dbReference type="Pfam" id="PF07690">
    <property type="entry name" value="MFS_1"/>
    <property type="match status" value="1"/>
</dbReference>
<evidence type="ECO:0000256" key="6">
    <source>
        <dbReference type="ARBA" id="ARBA00023136"/>
    </source>
</evidence>
<dbReference type="Pfam" id="PF00083">
    <property type="entry name" value="Sugar_tr"/>
    <property type="match status" value="1"/>
</dbReference>
<dbReference type="CDD" id="cd17391">
    <property type="entry name" value="MFS_MdtG_MDR_like"/>
    <property type="match status" value="1"/>
</dbReference>
<dbReference type="InterPro" id="IPR011701">
    <property type="entry name" value="MFS"/>
</dbReference>
<name>A0A429ZZ57_9ENTE</name>
<dbReference type="SUPFAM" id="SSF103473">
    <property type="entry name" value="MFS general substrate transporter"/>
    <property type="match status" value="1"/>
</dbReference>
<feature type="transmembrane region" description="Helical" evidence="7">
    <location>
        <begin position="307"/>
        <end position="328"/>
    </location>
</feature>
<evidence type="ECO:0000256" key="1">
    <source>
        <dbReference type="ARBA" id="ARBA00004651"/>
    </source>
</evidence>
<accession>A0A429ZZ57</accession>
<comment type="subcellular location">
    <subcellularLocation>
        <location evidence="1">Cell membrane</location>
        <topology evidence="1">Multi-pass membrane protein</topology>
    </subcellularLocation>
</comment>
<dbReference type="InterPro" id="IPR036259">
    <property type="entry name" value="MFS_trans_sf"/>
</dbReference>
<feature type="transmembrane region" description="Helical" evidence="7">
    <location>
        <begin position="166"/>
        <end position="185"/>
    </location>
</feature>
<evidence type="ECO:0000256" key="5">
    <source>
        <dbReference type="ARBA" id="ARBA00022989"/>
    </source>
</evidence>
<gene>
    <name evidence="9" type="ORF">CBF37_04660</name>
</gene>
<dbReference type="GO" id="GO:0022857">
    <property type="term" value="F:transmembrane transporter activity"/>
    <property type="evidence" value="ECO:0007669"/>
    <property type="project" value="InterPro"/>
</dbReference>
<feature type="transmembrane region" description="Helical" evidence="7">
    <location>
        <begin position="46"/>
        <end position="70"/>
    </location>
</feature>
<dbReference type="PROSITE" id="PS50850">
    <property type="entry name" value="MFS"/>
    <property type="match status" value="1"/>
</dbReference>
<feature type="transmembrane region" description="Helical" evidence="7">
    <location>
        <begin position="250"/>
        <end position="270"/>
    </location>
</feature>
<dbReference type="GO" id="GO:0005886">
    <property type="term" value="C:plasma membrane"/>
    <property type="evidence" value="ECO:0007669"/>
    <property type="project" value="UniProtKB-SubCell"/>
</dbReference>
<evidence type="ECO:0000256" key="3">
    <source>
        <dbReference type="ARBA" id="ARBA00022475"/>
    </source>
</evidence>
<feature type="transmembrane region" description="Helical" evidence="7">
    <location>
        <begin position="282"/>
        <end position="301"/>
    </location>
</feature>
<keyword evidence="2" id="KW-0813">Transport</keyword>
<protein>
    <submittedName>
        <fullName evidence="9">MFS transporter</fullName>
    </submittedName>
</protein>
<keyword evidence="10" id="KW-1185">Reference proteome</keyword>
<dbReference type="EMBL" id="NGJS01000005">
    <property type="protein sequence ID" value="RST99266.1"/>
    <property type="molecule type" value="Genomic_DNA"/>
</dbReference>
<dbReference type="PANTHER" id="PTHR43414:SF6">
    <property type="entry name" value="MULTIDRUG RESISTANCE PROTEIN MDTG"/>
    <property type="match status" value="1"/>
</dbReference>
<dbReference type="Proteomes" id="UP000287857">
    <property type="component" value="Unassembled WGS sequence"/>
</dbReference>
<keyword evidence="6 7" id="KW-0472">Membrane</keyword>
<dbReference type="PANTHER" id="PTHR43414">
    <property type="entry name" value="MULTIDRUG RESISTANCE PROTEIN MDTG"/>
    <property type="match status" value="1"/>
</dbReference>
<evidence type="ECO:0000256" key="7">
    <source>
        <dbReference type="SAM" id="Phobius"/>
    </source>
</evidence>
<feature type="domain" description="Major facilitator superfamily (MFS) profile" evidence="8">
    <location>
        <begin position="8"/>
        <end position="394"/>
    </location>
</feature>
<dbReference type="InterPro" id="IPR001958">
    <property type="entry name" value="Tet-R_TetA/multi-R_MdtG-like"/>
</dbReference>
<feature type="transmembrane region" description="Helical" evidence="7">
    <location>
        <begin position="372"/>
        <end position="392"/>
    </location>
</feature>
<dbReference type="PRINTS" id="PR01035">
    <property type="entry name" value="TCRTETA"/>
</dbReference>
<reference evidence="9 10" key="1">
    <citation type="submission" date="2017-05" db="EMBL/GenBank/DDBJ databases">
        <title>Vagococcus spp. assemblies.</title>
        <authorList>
            <person name="Gulvik C.A."/>
        </authorList>
    </citation>
    <scope>NUCLEOTIDE SEQUENCE [LARGE SCALE GENOMIC DNA]</scope>
    <source>
        <strain evidence="9 10">SS1995</strain>
    </source>
</reference>
<dbReference type="InterPro" id="IPR020846">
    <property type="entry name" value="MFS_dom"/>
</dbReference>
<evidence type="ECO:0000313" key="9">
    <source>
        <dbReference type="EMBL" id="RST99266.1"/>
    </source>
</evidence>
<dbReference type="AlphaFoldDB" id="A0A429ZZ57"/>
<keyword evidence="5 7" id="KW-1133">Transmembrane helix</keyword>
<sequence>MKVDWKRNLYIAWIGCFFTGASFSLVLPFIPIYIEQLGAPANKVEFYAGLSISLTALSAAIVSPMWGSLADRKGRKLMMVRAAAGMTITMGSLAFVPNVFWLLFMRFMNGVLSGYVPNATAMIASQAPMEKNGWALGTLATGAVAGSLIGPSMGGFLAEVVGIKNVFIVTGLILLINTVLTIFFVHEDFEPITRDEAMSTREVFREVESPKILIGLFISTLILQVGMTSISPILTLYIRQLGDNSGNILFVSGLIVSISGVSTFISSPFLGKLGDKIGNQRILLIGLIISALCLFPMSLVTSPFQLGMLRFFLGFSTGALMPSINTLISKMTPQEGVSRVFSFNQMFTNLGQVVGPMIGSLVANIYNYRMVFVVTSLLVVVNIVITLINFQGDIRFSSILRKK</sequence>
<feature type="transmembrane region" description="Helical" evidence="7">
    <location>
        <begin position="212"/>
        <end position="238"/>
    </location>
</feature>
<keyword evidence="4 7" id="KW-0812">Transmembrane</keyword>
<feature type="transmembrane region" description="Helical" evidence="7">
    <location>
        <begin position="349"/>
        <end position="366"/>
    </location>
</feature>
<feature type="transmembrane region" description="Helical" evidence="7">
    <location>
        <begin position="82"/>
        <end position="104"/>
    </location>
</feature>
<dbReference type="InterPro" id="IPR005828">
    <property type="entry name" value="MFS_sugar_transport-like"/>
</dbReference>
<dbReference type="RefSeq" id="WP_125983566.1">
    <property type="nucleotide sequence ID" value="NZ_NGJS01000005.1"/>
</dbReference>
<evidence type="ECO:0000259" key="8">
    <source>
        <dbReference type="PROSITE" id="PS50850"/>
    </source>
</evidence>
<organism evidence="9 10">
    <name type="scientific">Vagococcus vulneris</name>
    <dbReference type="NCBI Taxonomy" id="1977869"/>
    <lineage>
        <taxon>Bacteria</taxon>
        <taxon>Bacillati</taxon>
        <taxon>Bacillota</taxon>
        <taxon>Bacilli</taxon>
        <taxon>Lactobacillales</taxon>
        <taxon>Enterococcaceae</taxon>
        <taxon>Vagococcus</taxon>
    </lineage>
</organism>
<feature type="transmembrane region" description="Helical" evidence="7">
    <location>
        <begin position="12"/>
        <end position="34"/>
    </location>
</feature>
<comment type="caution">
    <text evidence="9">The sequence shown here is derived from an EMBL/GenBank/DDBJ whole genome shotgun (WGS) entry which is preliminary data.</text>
</comment>
<evidence type="ECO:0000256" key="2">
    <source>
        <dbReference type="ARBA" id="ARBA00022448"/>
    </source>
</evidence>
<evidence type="ECO:0000256" key="4">
    <source>
        <dbReference type="ARBA" id="ARBA00022692"/>
    </source>
</evidence>
<keyword evidence="3" id="KW-1003">Cell membrane</keyword>
<dbReference type="OrthoDB" id="65739at2"/>
<dbReference type="Gene3D" id="1.20.1250.20">
    <property type="entry name" value="MFS general substrate transporter like domains"/>
    <property type="match status" value="2"/>
</dbReference>
<proteinExistence type="predicted"/>